<proteinExistence type="predicted"/>
<organism evidence="1">
    <name type="scientific">marine sediment metagenome</name>
    <dbReference type="NCBI Taxonomy" id="412755"/>
    <lineage>
        <taxon>unclassified sequences</taxon>
        <taxon>metagenomes</taxon>
        <taxon>ecological metagenomes</taxon>
    </lineage>
</organism>
<protein>
    <submittedName>
        <fullName evidence="1">Uncharacterized protein</fullName>
    </submittedName>
</protein>
<gene>
    <name evidence="1" type="ORF">LCGC14_1124010</name>
</gene>
<accession>A0A0F9M7Y3</accession>
<dbReference type="EMBL" id="LAZR01005220">
    <property type="protein sequence ID" value="KKN01819.1"/>
    <property type="molecule type" value="Genomic_DNA"/>
</dbReference>
<dbReference type="AlphaFoldDB" id="A0A0F9M7Y3"/>
<evidence type="ECO:0000313" key="1">
    <source>
        <dbReference type="EMBL" id="KKN01819.1"/>
    </source>
</evidence>
<comment type="caution">
    <text evidence="1">The sequence shown here is derived from an EMBL/GenBank/DDBJ whole genome shotgun (WGS) entry which is preliminary data.</text>
</comment>
<name>A0A0F9M7Y3_9ZZZZ</name>
<sequence>MNQNQVQTVPQFLLEKKLGKKLGKDETFTTKTGTWKVIEIGVETYTLELVYAATTS</sequence>
<reference evidence="1" key="1">
    <citation type="journal article" date="2015" name="Nature">
        <title>Complex archaea that bridge the gap between prokaryotes and eukaryotes.</title>
        <authorList>
            <person name="Spang A."/>
            <person name="Saw J.H."/>
            <person name="Jorgensen S.L."/>
            <person name="Zaremba-Niedzwiedzka K."/>
            <person name="Martijn J."/>
            <person name="Lind A.E."/>
            <person name="van Eijk R."/>
            <person name="Schleper C."/>
            <person name="Guy L."/>
            <person name="Ettema T.J."/>
        </authorList>
    </citation>
    <scope>NUCLEOTIDE SEQUENCE</scope>
</reference>